<dbReference type="KEGG" id="more:E1B28_005387"/>
<protein>
    <submittedName>
        <fullName evidence="3">Uncharacterized protein</fullName>
    </submittedName>
</protein>
<accession>A0A9P7S349</accession>
<keyword evidence="4" id="KW-1185">Reference proteome</keyword>
<proteinExistence type="predicted"/>
<organism evidence="3 4">
    <name type="scientific">Marasmius oreades</name>
    <name type="common">fairy-ring Marasmius</name>
    <dbReference type="NCBI Taxonomy" id="181124"/>
    <lineage>
        <taxon>Eukaryota</taxon>
        <taxon>Fungi</taxon>
        <taxon>Dikarya</taxon>
        <taxon>Basidiomycota</taxon>
        <taxon>Agaricomycotina</taxon>
        <taxon>Agaricomycetes</taxon>
        <taxon>Agaricomycetidae</taxon>
        <taxon>Agaricales</taxon>
        <taxon>Marasmiineae</taxon>
        <taxon>Marasmiaceae</taxon>
        <taxon>Marasmius</taxon>
    </lineage>
</organism>
<feature type="compositionally biased region" description="Basic and acidic residues" evidence="1">
    <location>
        <begin position="144"/>
        <end position="154"/>
    </location>
</feature>
<dbReference type="Proteomes" id="UP001049176">
    <property type="component" value="Chromosome 3"/>
</dbReference>
<feature type="chain" id="PRO_5040331563" evidence="2">
    <location>
        <begin position="22"/>
        <end position="210"/>
    </location>
</feature>
<dbReference type="AlphaFoldDB" id="A0A9P7S349"/>
<dbReference type="GeneID" id="66074463"/>
<name>A0A9P7S349_9AGAR</name>
<evidence type="ECO:0000313" key="3">
    <source>
        <dbReference type="EMBL" id="KAG7094559.1"/>
    </source>
</evidence>
<evidence type="ECO:0000256" key="1">
    <source>
        <dbReference type="SAM" id="MobiDB-lite"/>
    </source>
</evidence>
<sequence>MTLRTLLGSILVLAQVVAVVSFPVAPNAVEDRQNTDLKGDDGYVQTSITSMPSDASDIRSTSRNQHLDDRYLLGSLGRREPFIENKARSTAQFWKRIVSQTLTGADDSESLNTPADTALYPGPPSWKRTLAPDTDTVHTGPPTWKRDALNERKKPGPPTWKRAKDGQQMGPPTWKRGLTEKQVEDLAVDSAEHVSVLNHRMVPGPPVWKA</sequence>
<keyword evidence="2" id="KW-0732">Signal</keyword>
<evidence type="ECO:0000313" key="4">
    <source>
        <dbReference type="Proteomes" id="UP001049176"/>
    </source>
</evidence>
<comment type="caution">
    <text evidence="3">The sequence shown here is derived from an EMBL/GenBank/DDBJ whole genome shotgun (WGS) entry which is preliminary data.</text>
</comment>
<dbReference type="RefSeq" id="XP_043011029.1">
    <property type="nucleotide sequence ID" value="XM_043149945.1"/>
</dbReference>
<evidence type="ECO:0000256" key="2">
    <source>
        <dbReference type="SAM" id="SignalP"/>
    </source>
</evidence>
<gene>
    <name evidence="3" type="ORF">E1B28_005387</name>
</gene>
<feature type="region of interest" description="Disordered" evidence="1">
    <location>
        <begin position="105"/>
        <end position="176"/>
    </location>
</feature>
<dbReference type="EMBL" id="CM032183">
    <property type="protein sequence ID" value="KAG7094559.1"/>
    <property type="molecule type" value="Genomic_DNA"/>
</dbReference>
<reference evidence="3" key="1">
    <citation type="journal article" date="2021" name="Genome Biol. Evol.">
        <title>The assembled and annotated genome of the fairy-ring fungus Marasmius oreades.</title>
        <authorList>
            <person name="Hiltunen M."/>
            <person name="Ament-Velasquez S.L."/>
            <person name="Johannesson H."/>
        </authorList>
    </citation>
    <scope>NUCLEOTIDE SEQUENCE</scope>
    <source>
        <strain evidence="3">03SP1</strain>
    </source>
</reference>
<feature type="signal peptide" evidence="2">
    <location>
        <begin position="1"/>
        <end position="21"/>
    </location>
</feature>
<dbReference type="OrthoDB" id="10561583at2759"/>